<feature type="non-terminal residue" evidence="2">
    <location>
        <position position="155"/>
    </location>
</feature>
<dbReference type="AlphaFoldDB" id="A0AAV5T5A5"/>
<reference evidence="2" key="1">
    <citation type="submission" date="2023-10" db="EMBL/GenBank/DDBJ databases">
        <title>Genome assembly of Pristionchus species.</title>
        <authorList>
            <person name="Yoshida K."/>
            <person name="Sommer R.J."/>
        </authorList>
    </citation>
    <scope>NUCLEOTIDE SEQUENCE</scope>
    <source>
        <strain evidence="2">RS0144</strain>
    </source>
</reference>
<accession>A0AAV5T5A5</accession>
<feature type="non-terminal residue" evidence="2">
    <location>
        <position position="1"/>
    </location>
</feature>
<dbReference type="Proteomes" id="UP001432027">
    <property type="component" value="Unassembled WGS sequence"/>
</dbReference>
<evidence type="ECO:0000313" key="3">
    <source>
        <dbReference type="Proteomes" id="UP001432027"/>
    </source>
</evidence>
<keyword evidence="3" id="KW-1185">Reference proteome</keyword>
<name>A0AAV5T5A5_9BILA</name>
<evidence type="ECO:0000313" key="2">
    <source>
        <dbReference type="EMBL" id="GMS90761.1"/>
    </source>
</evidence>
<dbReference type="EMBL" id="BTSX01000003">
    <property type="protein sequence ID" value="GMS90761.1"/>
    <property type="molecule type" value="Genomic_DNA"/>
</dbReference>
<comment type="caution">
    <text evidence="2">The sequence shown here is derived from an EMBL/GenBank/DDBJ whole genome shotgun (WGS) entry which is preliminary data.</text>
</comment>
<organism evidence="2 3">
    <name type="scientific">Pristionchus entomophagus</name>
    <dbReference type="NCBI Taxonomy" id="358040"/>
    <lineage>
        <taxon>Eukaryota</taxon>
        <taxon>Metazoa</taxon>
        <taxon>Ecdysozoa</taxon>
        <taxon>Nematoda</taxon>
        <taxon>Chromadorea</taxon>
        <taxon>Rhabditida</taxon>
        <taxon>Rhabditina</taxon>
        <taxon>Diplogasteromorpha</taxon>
        <taxon>Diplogasteroidea</taxon>
        <taxon>Neodiplogasteridae</taxon>
        <taxon>Pristionchus</taxon>
    </lineage>
</organism>
<feature type="region of interest" description="Disordered" evidence="1">
    <location>
        <begin position="122"/>
        <end position="155"/>
    </location>
</feature>
<feature type="compositionally biased region" description="Basic and acidic residues" evidence="1">
    <location>
        <begin position="141"/>
        <end position="155"/>
    </location>
</feature>
<protein>
    <submittedName>
        <fullName evidence="2">Uncharacterized protein</fullName>
    </submittedName>
</protein>
<evidence type="ECO:0000256" key="1">
    <source>
        <dbReference type="SAM" id="MobiDB-lite"/>
    </source>
</evidence>
<feature type="compositionally biased region" description="Polar residues" evidence="1">
    <location>
        <begin position="122"/>
        <end position="135"/>
    </location>
</feature>
<proteinExistence type="predicted"/>
<sequence>TPQFNMRGSGHEFHSFDDANFFSATARFRPGAALAWILGESEVKSEGRTRWEEEEAVTVKIKLYIKSCAGIFFETLDREDSIEHSRGLQTDDGGRFKIPAEVYHPFLHVLFIVLSRVHGNSTSSDLSVNQNNNLEVTGVAETRETSDSSEPYHHQ</sequence>
<gene>
    <name evidence="2" type="ORF">PENTCL1PPCAC_12936</name>
</gene>